<evidence type="ECO:0000313" key="2">
    <source>
        <dbReference type="EMBL" id="NGP89641.1"/>
    </source>
</evidence>
<dbReference type="RefSeq" id="WP_205720230.1">
    <property type="nucleotide sequence ID" value="NZ_JAALLS010000022.1"/>
</dbReference>
<protein>
    <submittedName>
        <fullName evidence="2">Carboxypeptidase regulatory-like domain-containing protein</fullName>
    </submittedName>
</protein>
<comment type="caution">
    <text evidence="2">The sequence shown here is derived from an EMBL/GenBank/DDBJ whole genome shotgun (WGS) entry which is preliminary data.</text>
</comment>
<dbReference type="Gene3D" id="2.60.40.1120">
    <property type="entry name" value="Carboxypeptidase-like, regulatory domain"/>
    <property type="match status" value="1"/>
</dbReference>
<evidence type="ECO:0000313" key="3">
    <source>
        <dbReference type="Proteomes" id="UP000479132"/>
    </source>
</evidence>
<keyword evidence="1" id="KW-1133">Transmembrane helix</keyword>
<keyword evidence="2" id="KW-0378">Hydrolase</keyword>
<keyword evidence="1" id="KW-0472">Membrane</keyword>
<dbReference type="SUPFAM" id="SSF49464">
    <property type="entry name" value="Carboxypeptidase regulatory domain-like"/>
    <property type="match status" value="1"/>
</dbReference>
<keyword evidence="2" id="KW-0645">Protease</keyword>
<dbReference type="EMBL" id="JAALLS010000022">
    <property type="protein sequence ID" value="NGP89641.1"/>
    <property type="molecule type" value="Genomic_DNA"/>
</dbReference>
<dbReference type="Proteomes" id="UP000479132">
    <property type="component" value="Unassembled WGS sequence"/>
</dbReference>
<dbReference type="InterPro" id="IPR008969">
    <property type="entry name" value="CarboxyPept-like_regulatory"/>
</dbReference>
<evidence type="ECO:0000256" key="1">
    <source>
        <dbReference type="SAM" id="Phobius"/>
    </source>
</evidence>
<keyword evidence="1" id="KW-0812">Transmembrane</keyword>
<proteinExistence type="predicted"/>
<name>A0A6M1TCB7_9BACT</name>
<sequence>MFYRSKDKGETDRTNMHSFFPWTGSVMFVCAVFFLFAVITSCDNSSSADGSKGSITGFVKTNDQWVRPIDEQENVTVSLKGTSNSDRTNADGRFLLEDVRAGIYDISLEKAGFGTMRIPAFSFAGNGQAFIKPGEYTQLSKIPDFTTNIDTIYTDTSFDGDITIDAEGFISATVPHNGLGKVVTLYSTSEDISADPSSYDVFSYDLIRGGRSEYGNQAYLDQFAAPGDTVYVKSYSDSGVNTSYADPETNNMVFANLGDSTKTKQFVVPEAEGSKQKHQQKLASGNIQGWIHFGKETIPIPKDITTKKLQGIQQKIFNKFRQSTSSKR</sequence>
<gene>
    <name evidence="2" type="ORF">G3569_14880</name>
</gene>
<dbReference type="GO" id="GO:0004180">
    <property type="term" value="F:carboxypeptidase activity"/>
    <property type="evidence" value="ECO:0007669"/>
    <property type="project" value="UniProtKB-KW"/>
</dbReference>
<keyword evidence="3" id="KW-1185">Reference proteome</keyword>
<feature type="transmembrane region" description="Helical" evidence="1">
    <location>
        <begin position="20"/>
        <end position="39"/>
    </location>
</feature>
<accession>A0A6M1TCB7</accession>
<organism evidence="2 3">
    <name type="scientific">Fodinibius halophilus</name>
    <dbReference type="NCBI Taxonomy" id="1736908"/>
    <lineage>
        <taxon>Bacteria</taxon>
        <taxon>Pseudomonadati</taxon>
        <taxon>Balneolota</taxon>
        <taxon>Balneolia</taxon>
        <taxon>Balneolales</taxon>
        <taxon>Balneolaceae</taxon>
        <taxon>Fodinibius</taxon>
    </lineage>
</organism>
<keyword evidence="2" id="KW-0121">Carboxypeptidase</keyword>
<dbReference type="AlphaFoldDB" id="A0A6M1TCB7"/>
<reference evidence="2 3" key="1">
    <citation type="submission" date="2020-02" db="EMBL/GenBank/DDBJ databases">
        <title>Aliifodinibius halophilus 2W32, complete genome.</title>
        <authorList>
            <person name="Li Y."/>
            <person name="Wu S."/>
        </authorList>
    </citation>
    <scope>NUCLEOTIDE SEQUENCE [LARGE SCALE GENOMIC DNA]</scope>
    <source>
        <strain evidence="2 3">2W32</strain>
    </source>
</reference>